<protein>
    <recommendedName>
        <fullName evidence="1">YbaK/aminoacyl-tRNA synthetase-associated domain-containing protein</fullName>
    </recommendedName>
</protein>
<dbReference type="SUPFAM" id="SSF55826">
    <property type="entry name" value="YbaK/ProRS associated domain"/>
    <property type="match status" value="1"/>
</dbReference>
<dbReference type="PANTHER" id="PTHR30411:SF9">
    <property type="entry name" value="MULTIFUNCTIONAL SER_THR-TRNA DEACYLASE PROXP-Y"/>
    <property type="match status" value="1"/>
</dbReference>
<evidence type="ECO:0000259" key="1">
    <source>
        <dbReference type="Pfam" id="PF04073"/>
    </source>
</evidence>
<organism evidence="2 3">
    <name type="scientific">Candidatus Collierbacteria bacterium GW2011_GWA2_44_99</name>
    <dbReference type="NCBI Taxonomy" id="1618380"/>
    <lineage>
        <taxon>Bacteria</taxon>
        <taxon>Candidatus Collieribacteriota</taxon>
    </lineage>
</organism>
<reference evidence="2 3" key="1">
    <citation type="journal article" date="2015" name="Nature">
        <title>rRNA introns, odd ribosomes, and small enigmatic genomes across a large radiation of phyla.</title>
        <authorList>
            <person name="Brown C.T."/>
            <person name="Hug L.A."/>
            <person name="Thomas B.C."/>
            <person name="Sharon I."/>
            <person name="Castelle C.J."/>
            <person name="Singh A."/>
            <person name="Wilkins M.J."/>
            <person name="Williams K.H."/>
            <person name="Banfield J.F."/>
        </authorList>
    </citation>
    <scope>NUCLEOTIDE SEQUENCE [LARGE SCALE GENOMIC DNA]</scope>
</reference>
<dbReference type="Gene3D" id="3.90.960.10">
    <property type="entry name" value="YbaK/aminoacyl-tRNA synthetase-associated domain"/>
    <property type="match status" value="1"/>
</dbReference>
<dbReference type="InterPro" id="IPR036754">
    <property type="entry name" value="YbaK/aa-tRNA-synt-asso_dom_sf"/>
</dbReference>
<accession>A0A0G1KPP4</accession>
<sequence length="163" mass="18545">MEYHPIVDKILALLKQNQYWFETFEHEAVRTSEEAASIRTGYSLNQGAKALIVRIKKSETDKKFVMLVVPANLRFDERKVKTLFGAKDIRFATEAEVNNITGGVEPGGVPPFGNFFGLDMTVDPKLFENERMIFNAGDRRFSIAMKSEDYKKALQPRIVPITV</sequence>
<dbReference type="InterPro" id="IPR007214">
    <property type="entry name" value="YbaK/aa-tRNA-synth-assoc-dom"/>
</dbReference>
<dbReference type="GO" id="GO:0002161">
    <property type="term" value="F:aminoacyl-tRNA deacylase activity"/>
    <property type="evidence" value="ECO:0007669"/>
    <property type="project" value="InterPro"/>
</dbReference>
<gene>
    <name evidence="2" type="ORF">UW84_C0029G0009</name>
</gene>
<dbReference type="AlphaFoldDB" id="A0A0G1KPP4"/>
<evidence type="ECO:0000313" key="3">
    <source>
        <dbReference type="Proteomes" id="UP000034797"/>
    </source>
</evidence>
<proteinExistence type="predicted"/>
<feature type="domain" description="YbaK/aminoacyl-tRNA synthetase-associated" evidence="1">
    <location>
        <begin position="26"/>
        <end position="152"/>
    </location>
</feature>
<comment type="caution">
    <text evidence="2">The sequence shown here is derived from an EMBL/GenBank/DDBJ whole genome shotgun (WGS) entry which is preliminary data.</text>
</comment>
<dbReference type="Pfam" id="PF04073">
    <property type="entry name" value="tRNA_edit"/>
    <property type="match status" value="1"/>
</dbReference>
<dbReference type="EMBL" id="LCJW01000029">
    <property type="protein sequence ID" value="KKT85503.1"/>
    <property type="molecule type" value="Genomic_DNA"/>
</dbReference>
<dbReference type="PANTHER" id="PTHR30411">
    <property type="entry name" value="CYTOPLASMIC PROTEIN"/>
    <property type="match status" value="1"/>
</dbReference>
<dbReference type="Proteomes" id="UP000034797">
    <property type="component" value="Unassembled WGS sequence"/>
</dbReference>
<evidence type="ECO:0000313" key="2">
    <source>
        <dbReference type="EMBL" id="KKT85503.1"/>
    </source>
</evidence>
<name>A0A0G1KPP4_9BACT</name>